<evidence type="ECO:0000259" key="4">
    <source>
        <dbReference type="PROSITE" id="PS51118"/>
    </source>
</evidence>
<dbReference type="eggNOG" id="COG1733">
    <property type="taxonomic scope" value="Bacteria"/>
</dbReference>
<dbReference type="Pfam" id="PF01638">
    <property type="entry name" value="HxlR"/>
    <property type="match status" value="1"/>
</dbReference>
<keyword evidence="3" id="KW-0804">Transcription</keyword>
<dbReference type="PANTHER" id="PTHR33204">
    <property type="entry name" value="TRANSCRIPTIONAL REGULATOR, MARR FAMILY"/>
    <property type="match status" value="1"/>
</dbReference>
<sequence>MEITHTKESCAASRRAIQDTLEVINGKWKLLILVTLLEKPLRFKELVREIGVTPRMLSKELQDMEMNKLISRTVYQTKPIAVEYAITEHGKTLNRVLEEIKNWGMSHRNKIMREE</sequence>
<name>A0A098LE63_9BACT</name>
<protein>
    <submittedName>
        <fullName evidence="5">Transcriptional regulator, hxlr family</fullName>
    </submittedName>
</protein>
<evidence type="ECO:0000313" key="5">
    <source>
        <dbReference type="EMBL" id="GAL84493.1"/>
    </source>
</evidence>
<dbReference type="Proteomes" id="UP000030185">
    <property type="component" value="Unassembled WGS sequence"/>
</dbReference>
<keyword evidence="1" id="KW-0805">Transcription regulation</keyword>
<dbReference type="GO" id="GO:0003677">
    <property type="term" value="F:DNA binding"/>
    <property type="evidence" value="ECO:0007669"/>
    <property type="project" value="UniProtKB-KW"/>
</dbReference>
<organism evidence="5 6">
    <name type="scientific">Sporocytophaga myxococcoides</name>
    <dbReference type="NCBI Taxonomy" id="153721"/>
    <lineage>
        <taxon>Bacteria</taxon>
        <taxon>Pseudomonadati</taxon>
        <taxon>Bacteroidota</taxon>
        <taxon>Cytophagia</taxon>
        <taxon>Cytophagales</taxon>
        <taxon>Cytophagaceae</taxon>
        <taxon>Sporocytophaga</taxon>
    </lineage>
</organism>
<comment type="caution">
    <text evidence="5">The sequence shown here is derived from an EMBL/GenBank/DDBJ whole genome shotgun (WGS) entry which is preliminary data.</text>
</comment>
<evidence type="ECO:0000313" key="6">
    <source>
        <dbReference type="Proteomes" id="UP000030185"/>
    </source>
</evidence>
<keyword evidence="2" id="KW-0238">DNA-binding</keyword>
<dbReference type="PROSITE" id="PS51118">
    <property type="entry name" value="HTH_HXLR"/>
    <property type="match status" value="1"/>
</dbReference>
<dbReference type="AlphaFoldDB" id="A0A098LE63"/>
<dbReference type="SUPFAM" id="SSF46785">
    <property type="entry name" value="Winged helix' DNA-binding domain"/>
    <property type="match status" value="1"/>
</dbReference>
<evidence type="ECO:0000256" key="2">
    <source>
        <dbReference type="ARBA" id="ARBA00023125"/>
    </source>
</evidence>
<evidence type="ECO:0000256" key="1">
    <source>
        <dbReference type="ARBA" id="ARBA00023015"/>
    </source>
</evidence>
<keyword evidence="6" id="KW-1185">Reference proteome</keyword>
<dbReference type="InterPro" id="IPR036388">
    <property type="entry name" value="WH-like_DNA-bd_sf"/>
</dbReference>
<dbReference type="OrthoDB" id="769662at2"/>
<accession>A0A098LE63</accession>
<proteinExistence type="predicted"/>
<dbReference type="STRING" id="153721.MYP_1721"/>
<dbReference type="RefSeq" id="WP_045461509.1">
    <property type="nucleotide sequence ID" value="NZ_BBLT01000003.1"/>
</dbReference>
<feature type="domain" description="HTH hxlR-type" evidence="4">
    <location>
        <begin position="10"/>
        <end position="112"/>
    </location>
</feature>
<dbReference type="Gene3D" id="1.10.10.10">
    <property type="entry name" value="Winged helix-like DNA-binding domain superfamily/Winged helix DNA-binding domain"/>
    <property type="match status" value="1"/>
</dbReference>
<dbReference type="InterPro" id="IPR002577">
    <property type="entry name" value="HTH_HxlR"/>
</dbReference>
<dbReference type="InterPro" id="IPR036390">
    <property type="entry name" value="WH_DNA-bd_sf"/>
</dbReference>
<gene>
    <name evidence="5" type="ORF">MYP_1721</name>
</gene>
<dbReference type="EMBL" id="BBLT01000003">
    <property type="protein sequence ID" value="GAL84493.1"/>
    <property type="molecule type" value="Genomic_DNA"/>
</dbReference>
<evidence type="ECO:0000256" key="3">
    <source>
        <dbReference type="ARBA" id="ARBA00023163"/>
    </source>
</evidence>
<reference evidence="5 6" key="1">
    <citation type="submission" date="2014-09" db="EMBL/GenBank/DDBJ databases">
        <title>Sporocytophaga myxococcoides PG-01 genome sequencing.</title>
        <authorList>
            <person name="Liu L."/>
            <person name="Gao P.J."/>
            <person name="Chen G.J."/>
            <person name="Wang L.S."/>
        </authorList>
    </citation>
    <scope>NUCLEOTIDE SEQUENCE [LARGE SCALE GENOMIC DNA]</scope>
    <source>
        <strain evidence="5 6">PG-01</strain>
    </source>
</reference>